<dbReference type="InterPro" id="IPR053023">
    <property type="entry name" value="FLAP_modulator"/>
</dbReference>
<dbReference type="PANTHER" id="PTHR33975">
    <property type="entry name" value="MYELIN-ASSOCIATED OLIGODENDROCYTE BASIC PROTEIN"/>
    <property type="match status" value="1"/>
</dbReference>
<dbReference type="InterPro" id="IPR010903">
    <property type="entry name" value="DUF1517"/>
</dbReference>
<dbReference type="PANTHER" id="PTHR33975:SF2">
    <property type="entry name" value="MYELIN-ASSOCIATED OLIGODENDROCYTE BASIC PROTEIN"/>
    <property type="match status" value="1"/>
</dbReference>
<keyword evidence="2" id="KW-1185">Reference proteome</keyword>
<accession>A0AAD4S5K1</accession>
<dbReference type="AlphaFoldDB" id="A0AAD4S5K1"/>
<reference evidence="1" key="1">
    <citation type="submission" date="2022-04" db="EMBL/GenBank/DDBJ databases">
        <title>A functionally conserved STORR gene fusion in Papaver species that diverged 16.8 million years ago.</title>
        <authorList>
            <person name="Catania T."/>
        </authorList>
    </citation>
    <scope>NUCLEOTIDE SEQUENCE</scope>
    <source>
        <strain evidence="1">S-188037</strain>
    </source>
</reference>
<comment type="caution">
    <text evidence="1">The sequence shown here is derived from an EMBL/GenBank/DDBJ whole genome shotgun (WGS) entry which is preliminary data.</text>
</comment>
<dbReference type="Proteomes" id="UP001202328">
    <property type="component" value="Unassembled WGS sequence"/>
</dbReference>
<evidence type="ECO:0000313" key="2">
    <source>
        <dbReference type="Proteomes" id="UP001202328"/>
    </source>
</evidence>
<dbReference type="Pfam" id="PF07466">
    <property type="entry name" value="DUF1517"/>
    <property type="match status" value="1"/>
</dbReference>
<organism evidence="1 2">
    <name type="scientific">Papaver atlanticum</name>
    <dbReference type="NCBI Taxonomy" id="357466"/>
    <lineage>
        <taxon>Eukaryota</taxon>
        <taxon>Viridiplantae</taxon>
        <taxon>Streptophyta</taxon>
        <taxon>Embryophyta</taxon>
        <taxon>Tracheophyta</taxon>
        <taxon>Spermatophyta</taxon>
        <taxon>Magnoliopsida</taxon>
        <taxon>Ranunculales</taxon>
        <taxon>Papaveraceae</taxon>
        <taxon>Papaveroideae</taxon>
        <taxon>Papaver</taxon>
    </lineage>
</organism>
<gene>
    <name evidence="1" type="ORF">MKW98_031363</name>
</gene>
<proteinExistence type="predicted"/>
<protein>
    <submittedName>
        <fullName evidence="1">Uncharacterized protein</fullName>
    </submittedName>
</protein>
<name>A0AAD4S5K1_9MAGN</name>
<dbReference type="GO" id="GO:0009507">
    <property type="term" value="C:chloroplast"/>
    <property type="evidence" value="ECO:0007669"/>
    <property type="project" value="TreeGrafter"/>
</dbReference>
<evidence type="ECO:0000313" key="1">
    <source>
        <dbReference type="EMBL" id="KAI3863771.1"/>
    </source>
</evidence>
<sequence>MATAALLGALSFGKETKFSGNLNPSLNTFPTTQIRFQSIRKNTSFLIKKTEVDRNFKVNCFVKPSKGFEKTEEKQERKKNPFDDIIQVLTKFVLENIIQKTAIAAVILGLLLTCNPHSALGASGGRIGGSNFSSDSSCWNLDMNFGDIRACCVALLGTARSLQKDLDKLAEVADTSTPSGLRHILQEATVAVLRNPNYWVSSYSIKRFNQLSIEERTKIDEETLVNVDGFKRQSTTSKRSDSSGNEYIVITILVAAKGIHKLCAVNSSANLKKALQKLGSMPISKLLAVEVLWTPQVENDILTEHEILEDYPNLRLLA</sequence>
<dbReference type="EMBL" id="JAJJMB010014022">
    <property type="protein sequence ID" value="KAI3863771.1"/>
    <property type="molecule type" value="Genomic_DNA"/>
</dbReference>